<accession>A0A2M9ZL68</accession>
<evidence type="ECO:0000313" key="1">
    <source>
        <dbReference type="EMBL" id="PJZ70319.1"/>
    </source>
</evidence>
<evidence type="ECO:0000313" key="3">
    <source>
        <dbReference type="Proteomes" id="UP000231962"/>
    </source>
</evidence>
<sequence>MLPSEEFPKQNQLKSERNSFVIWNFLSNSKSWCKLGFLELIKIEIDSQGFERRTGFLPRSVL</sequence>
<dbReference type="AlphaFoldDB" id="A0A2M9ZL68"/>
<dbReference type="EMBL" id="NPDZ01000007">
    <property type="protein sequence ID" value="PJZ72797.1"/>
    <property type="molecule type" value="Genomic_DNA"/>
</dbReference>
<dbReference type="EMBL" id="NPDY01000004">
    <property type="protein sequence ID" value="PJZ70319.1"/>
    <property type="molecule type" value="Genomic_DNA"/>
</dbReference>
<dbReference type="Proteomes" id="UP000231990">
    <property type="component" value="Unassembled WGS sequence"/>
</dbReference>
<keyword evidence="3" id="KW-1185">Reference proteome</keyword>
<evidence type="ECO:0000313" key="4">
    <source>
        <dbReference type="Proteomes" id="UP000231990"/>
    </source>
</evidence>
<gene>
    <name evidence="1" type="ORF">CH360_06890</name>
    <name evidence="2" type="ORF">CH373_12080</name>
</gene>
<organism evidence="2 4">
    <name type="scientific">Leptospira perolatii</name>
    <dbReference type="NCBI Taxonomy" id="2023191"/>
    <lineage>
        <taxon>Bacteria</taxon>
        <taxon>Pseudomonadati</taxon>
        <taxon>Spirochaetota</taxon>
        <taxon>Spirochaetia</taxon>
        <taxon>Leptospirales</taxon>
        <taxon>Leptospiraceae</taxon>
        <taxon>Leptospira</taxon>
    </lineage>
</organism>
<name>A0A2M9ZL68_9LEPT</name>
<reference evidence="3 4" key="1">
    <citation type="submission" date="2017-07" db="EMBL/GenBank/DDBJ databases">
        <title>Leptospira spp. isolated from tropical soils.</title>
        <authorList>
            <person name="Thibeaux R."/>
            <person name="Iraola G."/>
            <person name="Ferres I."/>
            <person name="Bierque E."/>
            <person name="Girault D."/>
            <person name="Soupe-Gilbert M.-E."/>
            <person name="Picardeau M."/>
            <person name="Goarant C."/>
        </authorList>
    </citation>
    <scope>NUCLEOTIDE SEQUENCE [LARGE SCALE GENOMIC DNA]</scope>
    <source>
        <strain evidence="2 4">FH1-B-B1</strain>
        <strain evidence="1 3">FH1-B-C1</strain>
    </source>
</reference>
<protein>
    <submittedName>
        <fullName evidence="2">Uncharacterized protein</fullName>
    </submittedName>
</protein>
<dbReference type="Proteomes" id="UP000231962">
    <property type="component" value="Unassembled WGS sequence"/>
</dbReference>
<comment type="caution">
    <text evidence="2">The sequence shown here is derived from an EMBL/GenBank/DDBJ whole genome shotgun (WGS) entry which is preliminary data.</text>
</comment>
<evidence type="ECO:0000313" key="2">
    <source>
        <dbReference type="EMBL" id="PJZ72797.1"/>
    </source>
</evidence>
<proteinExistence type="predicted"/>